<dbReference type="SUPFAM" id="SSF49464">
    <property type="entry name" value="Carboxypeptidase regulatory domain-like"/>
    <property type="match status" value="1"/>
</dbReference>
<dbReference type="AlphaFoldDB" id="A1ZXD4"/>
<reference evidence="1 2" key="1">
    <citation type="submission" date="2007-01" db="EMBL/GenBank/DDBJ databases">
        <authorList>
            <person name="Haygood M."/>
            <person name="Podell S."/>
            <person name="Anderson C."/>
            <person name="Hopkinson B."/>
            <person name="Roe K."/>
            <person name="Barbeau K."/>
            <person name="Gaasterland T."/>
            <person name="Ferriera S."/>
            <person name="Johnson J."/>
            <person name="Kravitz S."/>
            <person name="Beeson K."/>
            <person name="Sutton G."/>
            <person name="Rogers Y.-H."/>
            <person name="Friedman R."/>
            <person name="Frazier M."/>
            <person name="Venter J.C."/>
        </authorList>
    </citation>
    <scope>NUCLEOTIDE SEQUENCE [LARGE SCALE GENOMIC DNA]</scope>
    <source>
        <strain evidence="1 2">ATCC 23134</strain>
    </source>
</reference>
<keyword evidence="1" id="KW-0449">Lipoprotein</keyword>
<name>A1ZXD4_MICM2</name>
<sequence>MKKYLVFFYISILISCSCFELHAQKQVAVKGFIVDKKGKALQNIDIRDFNGNHITFTDFKGYFQFLYANELVFELPFQVKQDDKPPYTFKYSGKELTLQITNKGLVDITGKKLVIIKKDTTKTTDTSQKTTPPVSLPVVTKKIEKDAPSVVKIKSYRS</sequence>
<feature type="non-terminal residue" evidence="1">
    <location>
        <position position="158"/>
    </location>
</feature>
<dbReference type="EMBL" id="AAWS01000057">
    <property type="protein sequence ID" value="EAY25008.1"/>
    <property type="molecule type" value="Genomic_DNA"/>
</dbReference>
<proteinExistence type="predicted"/>
<evidence type="ECO:0000313" key="2">
    <source>
        <dbReference type="Proteomes" id="UP000004095"/>
    </source>
</evidence>
<dbReference type="RefSeq" id="WP_002703774.1">
    <property type="nucleotide sequence ID" value="NZ_AAWS01000057.1"/>
</dbReference>
<keyword evidence="2" id="KW-1185">Reference proteome</keyword>
<comment type="caution">
    <text evidence="1">The sequence shown here is derived from an EMBL/GenBank/DDBJ whole genome shotgun (WGS) entry which is preliminary data.</text>
</comment>
<gene>
    <name evidence="1" type="ORF">M23134_03722</name>
</gene>
<organism evidence="1 2">
    <name type="scientific">Microscilla marina ATCC 23134</name>
    <dbReference type="NCBI Taxonomy" id="313606"/>
    <lineage>
        <taxon>Bacteria</taxon>
        <taxon>Pseudomonadati</taxon>
        <taxon>Bacteroidota</taxon>
        <taxon>Cytophagia</taxon>
        <taxon>Cytophagales</taxon>
        <taxon>Microscillaceae</taxon>
        <taxon>Microscilla</taxon>
    </lineage>
</organism>
<evidence type="ECO:0000313" key="1">
    <source>
        <dbReference type="EMBL" id="EAY25008.1"/>
    </source>
</evidence>
<protein>
    <submittedName>
        <fullName evidence="1">Lipoprotein, putative</fullName>
    </submittedName>
</protein>
<accession>A1ZXD4</accession>
<dbReference type="Proteomes" id="UP000004095">
    <property type="component" value="Unassembled WGS sequence"/>
</dbReference>
<dbReference type="PROSITE" id="PS51257">
    <property type="entry name" value="PROKAR_LIPOPROTEIN"/>
    <property type="match status" value="1"/>
</dbReference>
<dbReference type="InterPro" id="IPR008969">
    <property type="entry name" value="CarboxyPept-like_regulatory"/>
</dbReference>